<reference evidence="6 7" key="1">
    <citation type="submission" date="2016-07" db="EMBL/GenBank/DDBJ databases">
        <title>Pervasive Adenine N6-methylation of Active Genes in Fungi.</title>
        <authorList>
            <consortium name="DOE Joint Genome Institute"/>
            <person name="Mondo S.J."/>
            <person name="Dannebaum R.O."/>
            <person name="Kuo R.C."/>
            <person name="Labutti K."/>
            <person name="Haridas S."/>
            <person name="Kuo A."/>
            <person name="Salamov A."/>
            <person name="Ahrendt S.R."/>
            <person name="Lipzen A."/>
            <person name="Sullivan W."/>
            <person name="Andreopoulos W.B."/>
            <person name="Clum A."/>
            <person name="Lindquist E."/>
            <person name="Daum C."/>
            <person name="Ramamoorthy G.K."/>
            <person name="Gryganskyi A."/>
            <person name="Culley D."/>
            <person name="Magnuson J.K."/>
            <person name="James T.Y."/>
            <person name="O'Malley M.A."/>
            <person name="Stajich J.E."/>
            <person name="Spatafora J.W."/>
            <person name="Visel A."/>
            <person name="Grigoriev I.V."/>
        </authorList>
    </citation>
    <scope>NUCLEOTIDE SEQUENCE [LARGE SCALE GENOMIC DNA]</scope>
    <source>
        <strain evidence="6 7">NRRL 2496</strain>
    </source>
</reference>
<dbReference type="Pfam" id="PF03226">
    <property type="entry name" value="Yippee-Mis18"/>
    <property type="match status" value="1"/>
</dbReference>
<organism evidence="6 7">
    <name type="scientific">Syncephalastrum racemosum</name>
    <name type="common">Filamentous fungus</name>
    <dbReference type="NCBI Taxonomy" id="13706"/>
    <lineage>
        <taxon>Eukaryota</taxon>
        <taxon>Fungi</taxon>
        <taxon>Fungi incertae sedis</taxon>
        <taxon>Mucoromycota</taxon>
        <taxon>Mucoromycotina</taxon>
        <taxon>Mucoromycetes</taxon>
        <taxon>Mucorales</taxon>
        <taxon>Syncephalastraceae</taxon>
        <taxon>Syncephalastrum</taxon>
    </lineage>
</organism>
<evidence type="ECO:0000313" key="6">
    <source>
        <dbReference type="EMBL" id="ORY97652.1"/>
    </source>
</evidence>
<proteinExistence type="inferred from homology"/>
<dbReference type="PANTHER" id="PTHR13848">
    <property type="entry name" value="PROTEIN YIPPEE-LIKE CG15309-RELATED"/>
    <property type="match status" value="1"/>
</dbReference>
<protein>
    <recommendedName>
        <fullName evidence="4">Protein yippee-like</fullName>
    </recommendedName>
</protein>
<evidence type="ECO:0000256" key="2">
    <source>
        <dbReference type="ARBA" id="ARBA00022723"/>
    </source>
</evidence>
<dbReference type="OrthoDB" id="6407410at2759"/>
<comment type="caution">
    <text evidence="6">The sequence shown here is derived from an EMBL/GenBank/DDBJ whole genome shotgun (WGS) entry which is preliminary data.</text>
</comment>
<evidence type="ECO:0000259" key="5">
    <source>
        <dbReference type="PROSITE" id="PS51792"/>
    </source>
</evidence>
<dbReference type="AlphaFoldDB" id="A0A1X2HFH5"/>
<dbReference type="InParanoid" id="A0A1X2HFH5"/>
<keyword evidence="2" id="KW-0479">Metal-binding</keyword>
<evidence type="ECO:0000313" key="7">
    <source>
        <dbReference type="Proteomes" id="UP000242180"/>
    </source>
</evidence>
<name>A0A1X2HFH5_SYNRA</name>
<dbReference type="InterPro" id="IPR034751">
    <property type="entry name" value="Yippee"/>
</dbReference>
<dbReference type="PROSITE" id="PS51792">
    <property type="entry name" value="YIPPEE"/>
    <property type="match status" value="1"/>
</dbReference>
<dbReference type="GO" id="GO:0046872">
    <property type="term" value="F:metal ion binding"/>
    <property type="evidence" value="ECO:0007669"/>
    <property type="project" value="UniProtKB-KW"/>
</dbReference>
<dbReference type="OMA" id="YNCAACE"/>
<keyword evidence="3" id="KW-0862">Zinc</keyword>
<comment type="similarity">
    <text evidence="1 4">Belongs to the yippee family.</text>
</comment>
<keyword evidence="7" id="KW-1185">Reference proteome</keyword>
<accession>A0A1X2HFH5</accession>
<sequence length="114" mass="13220">MKEQQHPVYLRRSKGRFYSCSVCHSQLTTHDDVISRAFQGRYGPAFLVARVINIQVGKHEDRTLMTGLHTVADIFCAICHARLGWQYLRAVEKDQKYKEGRFIVEKTKVVHDTV</sequence>
<gene>
    <name evidence="6" type="ORF">BCR43DRAFT_456765</name>
</gene>
<dbReference type="InterPro" id="IPR039058">
    <property type="entry name" value="Yippee_fam"/>
</dbReference>
<evidence type="ECO:0000256" key="3">
    <source>
        <dbReference type="ARBA" id="ARBA00022833"/>
    </source>
</evidence>
<evidence type="ECO:0000256" key="4">
    <source>
        <dbReference type="RuleBase" id="RU110713"/>
    </source>
</evidence>
<evidence type="ECO:0000256" key="1">
    <source>
        <dbReference type="ARBA" id="ARBA00005613"/>
    </source>
</evidence>
<dbReference type="EMBL" id="MCGN01000004">
    <property type="protein sequence ID" value="ORY97652.1"/>
    <property type="molecule type" value="Genomic_DNA"/>
</dbReference>
<dbReference type="Proteomes" id="UP000242180">
    <property type="component" value="Unassembled WGS sequence"/>
</dbReference>
<dbReference type="InterPro" id="IPR004910">
    <property type="entry name" value="Yippee/Mis18/Cereblon"/>
</dbReference>
<feature type="domain" description="Yippee" evidence="5">
    <location>
        <begin position="16"/>
        <end position="113"/>
    </location>
</feature>
<dbReference type="STRING" id="13706.A0A1X2HFH5"/>